<evidence type="ECO:0000256" key="2">
    <source>
        <dbReference type="SAM" id="Phobius"/>
    </source>
</evidence>
<feature type="transmembrane region" description="Helical" evidence="2">
    <location>
        <begin position="124"/>
        <end position="146"/>
    </location>
</feature>
<dbReference type="Proteomes" id="UP000813824">
    <property type="component" value="Unassembled WGS sequence"/>
</dbReference>
<feature type="compositionally biased region" description="Basic and acidic residues" evidence="1">
    <location>
        <begin position="321"/>
        <end position="332"/>
    </location>
</feature>
<reference evidence="3" key="1">
    <citation type="journal article" date="2021" name="New Phytol.">
        <title>Evolutionary innovations through gain and loss of genes in the ectomycorrhizal Boletales.</title>
        <authorList>
            <person name="Wu G."/>
            <person name="Miyauchi S."/>
            <person name="Morin E."/>
            <person name="Kuo A."/>
            <person name="Drula E."/>
            <person name="Varga T."/>
            <person name="Kohler A."/>
            <person name="Feng B."/>
            <person name="Cao Y."/>
            <person name="Lipzen A."/>
            <person name="Daum C."/>
            <person name="Hundley H."/>
            <person name="Pangilinan J."/>
            <person name="Johnson J."/>
            <person name="Barry K."/>
            <person name="LaButti K."/>
            <person name="Ng V."/>
            <person name="Ahrendt S."/>
            <person name="Min B."/>
            <person name="Choi I.G."/>
            <person name="Park H."/>
            <person name="Plett J.M."/>
            <person name="Magnuson J."/>
            <person name="Spatafora J.W."/>
            <person name="Nagy L.G."/>
            <person name="Henrissat B."/>
            <person name="Grigoriev I.V."/>
            <person name="Yang Z.L."/>
            <person name="Xu J."/>
            <person name="Martin F.M."/>
        </authorList>
    </citation>
    <scope>NUCLEOTIDE SEQUENCE</scope>
    <source>
        <strain evidence="3">KKN 215</strain>
    </source>
</reference>
<name>A0A8K0UKA5_9AGAR</name>
<feature type="transmembrane region" description="Helical" evidence="2">
    <location>
        <begin position="95"/>
        <end position="117"/>
    </location>
</feature>
<sequence>MLSLARVALISAGITGLLLGFAMFMTMLTVFMLTRDRRRRRVNYGMIAASITLLALALTEYAIDITRLVRGFITIGPHSSGGPRRWFYGVDDFTFIVKGCLYPFQVLILDGVVIYRAYVAWQNLWVVVIPCIGWCALFASTGGLMHSLIINPQNAPQSYSIRSSPWITALYACTLFTNFSATVLLAYRIWSVNRAASDFQRSYSRLRMLLPVVIESGAIYTILNLALLIAFRIQSPSLHYLRDILAPTVSIVFNMILVRVGFASNRGLSMFGVHRTADVSELEFPWKSDMVDSRECEPDLGVRSFVLELGQMLERDEDDDIPRPEGRTRKTSEPAVSTGVEINALPIVGGA</sequence>
<feature type="transmembrane region" description="Helical" evidence="2">
    <location>
        <begin position="166"/>
        <end position="187"/>
    </location>
</feature>
<dbReference type="EMBL" id="JAEVFJ010000022">
    <property type="protein sequence ID" value="KAH8096906.1"/>
    <property type="molecule type" value="Genomic_DNA"/>
</dbReference>
<dbReference type="AlphaFoldDB" id="A0A8K0UKA5"/>
<evidence type="ECO:0000256" key="1">
    <source>
        <dbReference type="SAM" id="MobiDB-lite"/>
    </source>
</evidence>
<dbReference type="OrthoDB" id="3354175at2759"/>
<gene>
    <name evidence="3" type="ORF">BXZ70DRAFT_323171</name>
</gene>
<feature type="transmembrane region" description="Helical" evidence="2">
    <location>
        <begin position="244"/>
        <end position="262"/>
    </location>
</feature>
<comment type="caution">
    <text evidence="3">The sequence shown here is derived from an EMBL/GenBank/DDBJ whole genome shotgun (WGS) entry which is preliminary data.</text>
</comment>
<feature type="transmembrane region" description="Helical" evidence="2">
    <location>
        <begin position="44"/>
        <end position="63"/>
    </location>
</feature>
<organism evidence="3 4">
    <name type="scientific">Cristinia sonorae</name>
    <dbReference type="NCBI Taxonomy" id="1940300"/>
    <lineage>
        <taxon>Eukaryota</taxon>
        <taxon>Fungi</taxon>
        <taxon>Dikarya</taxon>
        <taxon>Basidiomycota</taxon>
        <taxon>Agaricomycotina</taxon>
        <taxon>Agaricomycetes</taxon>
        <taxon>Agaricomycetidae</taxon>
        <taxon>Agaricales</taxon>
        <taxon>Pleurotineae</taxon>
        <taxon>Stephanosporaceae</taxon>
        <taxon>Cristinia</taxon>
    </lineage>
</organism>
<accession>A0A8K0UKA5</accession>
<feature type="transmembrane region" description="Helical" evidence="2">
    <location>
        <begin position="208"/>
        <end position="232"/>
    </location>
</feature>
<keyword evidence="2" id="KW-1133">Transmembrane helix</keyword>
<protein>
    <submittedName>
        <fullName evidence="3">Uncharacterized protein</fullName>
    </submittedName>
</protein>
<feature type="transmembrane region" description="Helical" evidence="2">
    <location>
        <begin position="6"/>
        <end position="32"/>
    </location>
</feature>
<evidence type="ECO:0000313" key="3">
    <source>
        <dbReference type="EMBL" id="KAH8096906.1"/>
    </source>
</evidence>
<feature type="region of interest" description="Disordered" evidence="1">
    <location>
        <begin position="317"/>
        <end position="336"/>
    </location>
</feature>
<keyword evidence="2" id="KW-0812">Transmembrane</keyword>
<keyword evidence="2" id="KW-0472">Membrane</keyword>
<proteinExistence type="predicted"/>
<keyword evidence="4" id="KW-1185">Reference proteome</keyword>
<evidence type="ECO:0000313" key="4">
    <source>
        <dbReference type="Proteomes" id="UP000813824"/>
    </source>
</evidence>